<name>A0A2N8K9Q0_9BURK</name>
<gene>
    <name evidence="1" type="ORF">C1I89_29880</name>
</gene>
<organism evidence="1 2">
    <name type="scientific">Achromobacter pulmonis</name>
    <dbReference type="NCBI Taxonomy" id="1389932"/>
    <lineage>
        <taxon>Bacteria</taxon>
        <taxon>Pseudomonadati</taxon>
        <taxon>Pseudomonadota</taxon>
        <taxon>Betaproteobacteria</taxon>
        <taxon>Burkholderiales</taxon>
        <taxon>Alcaligenaceae</taxon>
        <taxon>Achromobacter</taxon>
    </lineage>
</organism>
<evidence type="ECO:0000313" key="2">
    <source>
        <dbReference type="Proteomes" id="UP000235994"/>
    </source>
</evidence>
<evidence type="ECO:0000313" key="1">
    <source>
        <dbReference type="EMBL" id="PND30180.1"/>
    </source>
</evidence>
<protein>
    <submittedName>
        <fullName evidence="1">Uncharacterized protein</fullName>
    </submittedName>
</protein>
<dbReference type="AlphaFoldDB" id="A0A2N8K9Q0"/>
<proteinExistence type="predicted"/>
<reference evidence="1 2" key="1">
    <citation type="submission" date="2018-01" db="EMBL/GenBank/DDBJ databases">
        <title>The draft genome of an aniline degradation strain ANB-1.</title>
        <authorList>
            <person name="Zhang L."/>
            <person name="Jiang J."/>
        </authorList>
    </citation>
    <scope>NUCLEOTIDE SEQUENCE [LARGE SCALE GENOMIC DNA]</scope>
    <source>
        <strain evidence="1 2">ANB-1</strain>
    </source>
</reference>
<accession>A0A2N8K9Q0</accession>
<keyword evidence="2" id="KW-1185">Reference proteome</keyword>
<comment type="caution">
    <text evidence="1">The sequence shown here is derived from an EMBL/GenBank/DDBJ whole genome shotgun (WGS) entry which is preliminary data.</text>
</comment>
<dbReference type="EMBL" id="POQS01000010">
    <property type="protein sequence ID" value="PND30180.1"/>
    <property type="molecule type" value="Genomic_DNA"/>
</dbReference>
<sequence length="108" mass="12192">MTSSVDLKVRERRPAHTIPQDLVAFLRMQGYRELRLVGAGVCGLHRFNFTMGLVVGLTFEGYERRYCYRYQKDARSALATWDGHEHPGGPWIKCKGAGIDLLNPALIA</sequence>
<dbReference type="RefSeq" id="WP_102775892.1">
    <property type="nucleotide sequence ID" value="NZ_POQS01000010.1"/>
</dbReference>
<dbReference type="Proteomes" id="UP000235994">
    <property type="component" value="Unassembled WGS sequence"/>
</dbReference>